<comment type="similarity">
    <text evidence="3 4">Belongs to the RlpA family.</text>
</comment>
<dbReference type="SUPFAM" id="SSF50685">
    <property type="entry name" value="Barwin-like endoglucanases"/>
    <property type="match status" value="1"/>
</dbReference>
<dbReference type="GO" id="GO:0008932">
    <property type="term" value="F:lytic endotransglycosylase activity"/>
    <property type="evidence" value="ECO:0007669"/>
    <property type="project" value="UniProtKB-UniRule"/>
</dbReference>
<protein>
    <recommendedName>
        <fullName evidence="3">Probable endolytic peptidoglycan transglycosylase RlpA</fullName>
        <ecNumber evidence="3">4.2.2.-</ecNumber>
    </recommendedName>
</protein>
<reference evidence="7" key="2">
    <citation type="submission" date="2012-10" db="EMBL/GenBank/DDBJ databases">
        <title>Improved high-quality draft of Thermaerobacter subterraneus C21, DSM 13965.</title>
        <authorList>
            <consortium name="DOE Joint Genome Institute"/>
            <person name="Eisen J."/>
            <person name="Huntemann M."/>
            <person name="Wei C.-L."/>
            <person name="Han J."/>
            <person name="Detter J.C."/>
            <person name="Han C."/>
            <person name="Tapia R."/>
            <person name="Chen A."/>
            <person name="Kyrpides N."/>
            <person name="Mavromatis K."/>
            <person name="Markowitz V."/>
            <person name="Szeto E."/>
            <person name="Ivanova N."/>
            <person name="Mikhailova N."/>
            <person name="Ovchinnikova G."/>
            <person name="Pagani I."/>
            <person name="Pati A."/>
            <person name="Goodwin L."/>
            <person name="Nordberg H.P."/>
            <person name="Cantor M.N."/>
            <person name="Hua S.X."/>
            <person name="Woyke T."/>
            <person name="Eisen J."/>
            <person name="Klenk H.-P."/>
        </authorList>
    </citation>
    <scope>NUCLEOTIDE SEQUENCE [LARGE SCALE GENOMIC DNA]</scope>
    <source>
        <strain evidence="7">DSM 13965</strain>
    </source>
</reference>
<evidence type="ECO:0000256" key="1">
    <source>
        <dbReference type="ARBA" id="ARBA00023239"/>
    </source>
</evidence>
<feature type="domain" description="RlpA-like protein double-psi beta-barrel" evidence="6">
    <location>
        <begin position="311"/>
        <end position="396"/>
    </location>
</feature>
<feature type="region of interest" description="Disordered" evidence="5">
    <location>
        <begin position="151"/>
        <end position="188"/>
    </location>
</feature>
<keyword evidence="7" id="KW-0449">Lipoprotein</keyword>
<gene>
    <name evidence="3" type="primary">rlpA</name>
    <name evidence="7" type="ORF">ThesuDRAFT_00533</name>
</gene>
<dbReference type="Pfam" id="PF03330">
    <property type="entry name" value="DPBB_1"/>
    <property type="match status" value="1"/>
</dbReference>
<dbReference type="InterPro" id="IPR034718">
    <property type="entry name" value="RlpA"/>
</dbReference>
<dbReference type="InterPro" id="IPR036908">
    <property type="entry name" value="RlpA-like_sf"/>
</dbReference>
<comment type="function">
    <text evidence="3">Lytic transglycosylase with a strong preference for naked glycan strands that lack stem peptides.</text>
</comment>
<evidence type="ECO:0000256" key="5">
    <source>
        <dbReference type="SAM" id="MobiDB-lite"/>
    </source>
</evidence>
<organism evidence="7 8">
    <name type="scientific">Thermaerobacter subterraneus DSM 13965</name>
    <dbReference type="NCBI Taxonomy" id="867903"/>
    <lineage>
        <taxon>Bacteria</taxon>
        <taxon>Bacillati</taxon>
        <taxon>Bacillota</taxon>
        <taxon>Clostridia</taxon>
        <taxon>Eubacteriales</taxon>
        <taxon>Clostridiales Family XVII. Incertae Sedis</taxon>
        <taxon>Thermaerobacter</taxon>
    </lineage>
</organism>
<dbReference type="RefSeq" id="WP_006902812.1">
    <property type="nucleotide sequence ID" value="NZ_JH976535.1"/>
</dbReference>
<dbReference type="GO" id="GO:0000270">
    <property type="term" value="P:peptidoglycan metabolic process"/>
    <property type="evidence" value="ECO:0007669"/>
    <property type="project" value="UniProtKB-UniRule"/>
</dbReference>
<name>K6PPI0_9FIRM</name>
<dbReference type="eggNOG" id="COG0797">
    <property type="taxonomic scope" value="Bacteria"/>
</dbReference>
<dbReference type="InterPro" id="IPR012997">
    <property type="entry name" value="RplA"/>
</dbReference>
<keyword evidence="8" id="KW-1185">Reference proteome</keyword>
<feature type="compositionally biased region" description="Low complexity" evidence="5">
    <location>
        <begin position="231"/>
        <end position="244"/>
    </location>
</feature>
<keyword evidence="1 3" id="KW-0456">Lyase</keyword>
<evidence type="ECO:0000256" key="2">
    <source>
        <dbReference type="ARBA" id="ARBA00023316"/>
    </source>
</evidence>
<feature type="region of interest" description="Disordered" evidence="5">
    <location>
        <begin position="231"/>
        <end position="302"/>
    </location>
</feature>
<evidence type="ECO:0000256" key="4">
    <source>
        <dbReference type="RuleBase" id="RU003495"/>
    </source>
</evidence>
<dbReference type="HOGENOM" id="CLU_658774_0_0_9"/>
<dbReference type="EMBL" id="AENY02000002">
    <property type="protein sequence ID" value="EKP94827.1"/>
    <property type="molecule type" value="Genomic_DNA"/>
</dbReference>
<dbReference type="EC" id="4.2.2.-" evidence="3"/>
<feature type="compositionally biased region" description="Basic and acidic residues" evidence="5">
    <location>
        <begin position="282"/>
        <end position="293"/>
    </location>
</feature>
<evidence type="ECO:0000313" key="7">
    <source>
        <dbReference type="EMBL" id="EKP94827.1"/>
    </source>
</evidence>
<comment type="caution">
    <text evidence="7">The sequence shown here is derived from an EMBL/GenBank/DDBJ whole genome shotgun (WGS) entry which is preliminary data.</text>
</comment>
<sequence length="403" mass="40436">METARALGRALRGMLLVLAMGAAAGGAWPAAVAPPRSAVAEPVAVAGAAGAWVGNVWEQVQRLDDFAAFLAADTRAQWRGAAGSLREWGQAALPRLDDAVAAARDAVAATATPVQPVWQDLHRQLAGWWPPALPQLNPGGWSVLPEMAAGEAWPTLSPGGNGEGGGPVDDAPGPAGRGGPRPAGESIPALAGEGVEAGAGAGGAVTAGAVTAGALPDPVALIPDAGLRAEVSAQAAADQEADGQSGPGGGGGSSRGDGPGEPGSVAAPQDPSRSQEGAATGKEQDEAPFDRDAGAPAAERGAGPNWIPAVASWYGPGFYGRPTASGEIFTGREMTAAHRTMPFGTVLLVTYPETGRSVRVRINDRGPYVEGRDLDLSEAAAEALGMISAGVARVMYRVLRWGG</sequence>
<reference evidence="7" key="1">
    <citation type="submission" date="2010-10" db="EMBL/GenBank/DDBJ databases">
        <authorList>
            <consortium name="US DOE Joint Genome Institute (JGI-PGF)"/>
            <person name="Lucas S."/>
            <person name="Copeland A."/>
            <person name="Lapidus A."/>
            <person name="Bruce D."/>
            <person name="Goodwin L."/>
            <person name="Pitluck S."/>
            <person name="Kyrpides N."/>
            <person name="Mavromatis K."/>
            <person name="Detter J.C."/>
            <person name="Han C."/>
            <person name="Land M."/>
            <person name="Hauser L."/>
            <person name="Markowitz V."/>
            <person name="Cheng J.-F."/>
            <person name="Hugenholtz P."/>
            <person name="Woyke T."/>
            <person name="Wu D."/>
            <person name="Pukall R."/>
            <person name="Wahrenburg C."/>
            <person name="Brambilla E."/>
            <person name="Klenk H.-P."/>
            <person name="Eisen J.A."/>
        </authorList>
    </citation>
    <scope>NUCLEOTIDE SEQUENCE [LARGE SCALE GENOMIC DNA]</scope>
    <source>
        <strain evidence="7">DSM 13965</strain>
    </source>
</reference>
<evidence type="ECO:0000256" key="3">
    <source>
        <dbReference type="HAMAP-Rule" id="MF_02071"/>
    </source>
</evidence>
<dbReference type="Proteomes" id="UP000005710">
    <property type="component" value="Unassembled WGS sequence"/>
</dbReference>
<feature type="compositionally biased region" description="Gly residues" evidence="5">
    <location>
        <begin position="245"/>
        <end position="261"/>
    </location>
</feature>
<accession>K6PPI0</accession>
<dbReference type="Gene3D" id="2.40.40.10">
    <property type="entry name" value="RlpA-like domain"/>
    <property type="match status" value="1"/>
</dbReference>
<dbReference type="PANTHER" id="PTHR34183:SF1">
    <property type="entry name" value="ENDOLYTIC PEPTIDOGLYCAN TRANSGLYCOSYLASE RLPA"/>
    <property type="match status" value="1"/>
</dbReference>
<dbReference type="CDD" id="cd22268">
    <property type="entry name" value="DPBB_RlpA-like"/>
    <property type="match status" value="1"/>
</dbReference>
<dbReference type="STRING" id="867903.ThesuDRAFT_00533"/>
<dbReference type="NCBIfam" id="TIGR00413">
    <property type="entry name" value="rlpA"/>
    <property type="match status" value="1"/>
</dbReference>
<dbReference type="GO" id="GO:0071555">
    <property type="term" value="P:cell wall organization"/>
    <property type="evidence" value="ECO:0007669"/>
    <property type="project" value="UniProtKB-KW"/>
</dbReference>
<dbReference type="HAMAP" id="MF_02071">
    <property type="entry name" value="RlpA"/>
    <property type="match status" value="1"/>
</dbReference>
<proteinExistence type="inferred from homology"/>
<dbReference type="InterPro" id="IPR009009">
    <property type="entry name" value="RlpA-like_DPBB"/>
</dbReference>
<dbReference type="PANTHER" id="PTHR34183">
    <property type="entry name" value="ENDOLYTIC PEPTIDOGLYCAN TRANSGLYCOSYLASE RLPA"/>
    <property type="match status" value="1"/>
</dbReference>
<evidence type="ECO:0000259" key="6">
    <source>
        <dbReference type="Pfam" id="PF03330"/>
    </source>
</evidence>
<dbReference type="AlphaFoldDB" id="K6PPI0"/>
<keyword evidence="2 3" id="KW-0961">Cell wall biogenesis/degradation</keyword>
<evidence type="ECO:0000313" key="8">
    <source>
        <dbReference type="Proteomes" id="UP000005710"/>
    </source>
</evidence>